<dbReference type="AlphaFoldDB" id="A0A2Z5FXX2"/>
<keyword evidence="4 5" id="KW-0067">ATP-binding</keyword>
<dbReference type="SUPFAM" id="SSF53067">
    <property type="entry name" value="Actin-like ATPase domain"/>
    <property type="match status" value="2"/>
</dbReference>
<feature type="binding site" evidence="5">
    <location>
        <position position="15"/>
    </location>
    <ligand>
        <name>ATP</name>
        <dbReference type="ChEBI" id="CHEBI:30616"/>
    </ligand>
</feature>
<dbReference type="GO" id="GO:0005737">
    <property type="term" value="C:cytoplasm"/>
    <property type="evidence" value="ECO:0007669"/>
    <property type="project" value="UniProtKB-SubCell"/>
</dbReference>
<evidence type="ECO:0000256" key="3">
    <source>
        <dbReference type="ARBA" id="ARBA00022777"/>
    </source>
</evidence>
<evidence type="ECO:0000256" key="1">
    <source>
        <dbReference type="ARBA" id="ARBA00022679"/>
    </source>
</evidence>
<evidence type="ECO:0000256" key="2">
    <source>
        <dbReference type="ARBA" id="ARBA00022741"/>
    </source>
</evidence>
<dbReference type="UniPathway" id="UPA00340">
    <property type="reaction ID" value="UER00458"/>
</dbReference>
<comment type="function">
    <text evidence="5">Catalyzes the formation of acetyl phosphate from acetate and ATP. Can also catalyze the reverse reaction.</text>
</comment>
<dbReference type="GO" id="GO:0008776">
    <property type="term" value="F:acetate kinase activity"/>
    <property type="evidence" value="ECO:0007669"/>
    <property type="project" value="UniProtKB-UniRule"/>
</dbReference>
<keyword evidence="8" id="KW-1185">Reference proteome</keyword>
<evidence type="ECO:0000256" key="4">
    <source>
        <dbReference type="ARBA" id="ARBA00022840"/>
    </source>
</evidence>
<reference evidence="7 8" key="1">
    <citation type="journal article" date="2018" name="Front. Microbiol.">
        <title>Hydrolytic Capabilities as a Key to Environmental Success: Chitinolytic and Cellulolytic Acidobacteria From Acidic Sub-arctic Soils and Boreal Peatlands.</title>
        <authorList>
            <person name="Belova S.E."/>
            <person name="Ravin N.V."/>
            <person name="Pankratov T.A."/>
            <person name="Rakitin A.L."/>
            <person name="Ivanova A.A."/>
            <person name="Beletsky A.V."/>
            <person name="Mardanov A.V."/>
            <person name="Sinninghe Damste J.S."/>
            <person name="Dedysh S.N."/>
        </authorList>
    </citation>
    <scope>NUCLEOTIDE SEQUENCE [LARGE SCALE GENOMIC DNA]</scope>
    <source>
        <strain evidence="7 8">SBC82</strain>
    </source>
</reference>
<keyword evidence="3 5" id="KW-0418">Kinase</keyword>
<feature type="active site" description="Proton donor/acceptor" evidence="5">
    <location>
        <position position="155"/>
    </location>
</feature>
<accession>A0A2Z5FXX2</accession>
<comment type="similarity">
    <text evidence="5 6">Belongs to the acetokinase family.</text>
</comment>
<feature type="site" description="Transition state stabilizer" evidence="5">
    <location>
        <position position="248"/>
    </location>
</feature>
<dbReference type="PIRSF" id="PIRSF000722">
    <property type="entry name" value="Acetate_prop_kin"/>
    <property type="match status" value="1"/>
</dbReference>
<dbReference type="EMBL" id="CP030840">
    <property type="protein sequence ID" value="AXC11317.1"/>
    <property type="molecule type" value="Genomic_DNA"/>
</dbReference>
<protein>
    <recommendedName>
        <fullName evidence="5">Acetate kinase</fullName>
        <ecNumber evidence="5">2.7.2.1</ecNumber>
    </recommendedName>
    <alternativeName>
        <fullName evidence="5">Acetokinase</fullName>
    </alternativeName>
</protein>
<keyword evidence="5" id="KW-0479">Metal-binding</keyword>
<dbReference type="GO" id="GO:0005524">
    <property type="term" value="F:ATP binding"/>
    <property type="evidence" value="ECO:0007669"/>
    <property type="project" value="UniProtKB-KW"/>
</dbReference>
<dbReference type="InterPro" id="IPR004372">
    <property type="entry name" value="Ac/propionate_kinase"/>
</dbReference>
<dbReference type="PANTHER" id="PTHR21060">
    <property type="entry name" value="ACETATE KINASE"/>
    <property type="match status" value="1"/>
</dbReference>
<feature type="binding site" evidence="5">
    <location>
        <begin position="290"/>
        <end position="292"/>
    </location>
    <ligand>
        <name>ATP</name>
        <dbReference type="ChEBI" id="CHEBI:30616"/>
    </ligand>
</feature>
<feature type="binding site" evidence="5">
    <location>
        <begin position="335"/>
        <end position="339"/>
    </location>
    <ligand>
        <name>ATP</name>
        <dbReference type="ChEBI" id="CHEBI:30616"/>
    </ligand>
</feature>
<proteinExistence type="inferred from homology"/>
<evidence type="ECO:0000313" key="7">
    <source>
        <dbReference type="EMBL" id="AXC11317.1"/>
    </source>
</evidence>
<keyword evidence="5" id="KW-0460">Magnesium</keyword>
<comment type="pathway">
    <text evidence="5">Metabolic intermediate biosynthesis; acetyl-CoA biosynthesis; acetyl-CoA from acetate: step 1/2.</text>
</comment>
<comment type="subcellular location">
    <subcellularLocation>
        <location evidence="5">Cytoplasm</location>
    </subcellularLocation>
</comment>
<dbReference type="PANTHER" id="PTHR21060:SF15">
    <property type="entry name" value="ACETATE KINASE-RELATED"/>
    <property type="match status" value="1"/>
</dbReference>
<dbReference type="OrthoDB" id="9802453at2"/>
<keyword evidence="5" id="KW-0963">Cytoplasm</keyword>
<comment type="subunit">
    <text evidence="5">Homodimer.</text>
</comment>
<evidence type="ECO:0000313" key="8">
    <source>
        <dbReference type="Proteomes" id="UP000253606"/>
    </source>
</evidence>
<dbReference type="HAMAP" id="MF_00020">
    <property type="entry name" value="Acetate_kinase"/>
    <property type="match status" value="1"/>
</dbReference>
<comment type="caution">
    <text evidence="5">Lacks conserved residue(s) required for the propagation of feature annotation.</text>
</comment>
<dbReference type="GO" id="GO:0006083">
    <property type="term" value="P:acetate metabolic process"/>
    <property type="evidence" value="ECO:0007669"/>
    <property type="project" value="TreeGrafter"/>
</dbReference>
<dbReference type="RefSeq" id="WP_114206772.1">
    <property type="nucleotide sequence ID" value="NZ_CP030840.1"/>
</dbReference>
<feature type="site" description="Transition state stabilizer" evidence="5">
    <location>
        <position position="187"/>
    </location>
</feature>
<organism evidence="7 8">
    <name type="scientific">Acidisarcina polymorpha</name>
    <dbReference type="NCBI Taxonomy" id="2211140"/>
    <lineage>
        <taxon>Bacteria</taxon>
        <taxon>Pseudomonadati</taxon>
        <taxon>Acidobacteriota</taxon>
        <taxon>Terriglobia</taxon>
        <taxon>Terriglobales</taxon>
        <taxon>Acidobacteriaceae</taxon>
        <taxon>Acidisarcina</taxon>
    </lineage>
</organism>
<sequence length="400" mass="43533">MPIILALNPGSNSLKFDLVEVHDKQQCASLGDKLLSGNIDDIGKKTTLKLIRDGEQIAETEGDFGDFHQATEQVIHTLETADFERVPKLEGVDLAAVRVVHGGDSFTAAVKFTDDVARTIESHEKLAPLHNANSLEIIRAVQKKAPTLPIGVAFDTAFHHSLPEHAWRYPIERKLADRYGIRKYGFHGLSHLYMLEQYAHLTSRPPDRISAVTMHLESGSSVAAIQNGESVDTSMGFTPLEGLMMGTRCGSIDAAIVGFLIKEAQMTADEVMKVLEKESGLLGISGKSLDTRILRKSNEEASKLALEMFGYRARQFVGASLATLGEAEALIFGGGIGENTPEVRLNVCDGLKGWGVVLDEDKNWATSDGDVLISDPSSKIAIWVIHSEEGLQLAHECAHI</sequence>
<dbReference type="NCBIfam" id="TIGR00016">
    <property type="entry name" value="ackA"/>
    <property type="match status" value="1"/>
</dbReference>
<feature type="binding site" evidence="5">
    <location>
        <position position="98"/>
    </location>
    <ligand>
        <name>substrate</name>
    </ligand>
</feature>
<keyword evidence="2 5" id="KW-0547">Nucleotide-binding</keyword>
<dbReference type="Pfam" id="PF00871">
    <property type="entry name" value="Acetate_kinase"/>
    <property type="match status" value="1"/>
</dbReference>
<dbReference type="Gene3D" id="3.30.420.40">
    <property type="match status" value="2"/>
</dbReference>
<dbReference type="PRINTS" id="PR00471">
    <property type="entry name" value="ACETATEKNASE"/>
</dbReference>
<dbReference type="GO" id="GO:0006085">
    <property type="term" value="P:acetyl-CoA biosynthetic process"/>
    <property type="evidence" value="ECO:0007669"/>
    <property type="project" value="UniProtKB-UniRule"/>
</dbReference>
<feature type="binding site" evidence="5">
    <location>
        <position position="8"/>
    </location>
    <ligand>
        <name>Mg(2+)</name>
        <dbReference type="ChEBI" id="CHEBI:18420"/>
    </ligand>
</feature>
<keyword evidence="1 5" id="KW-0808">Transferase</keyword>
<dbReference type="Proteomes" id="UP000253606">
    <property type="component" value="Chromosome"/>
</dbReference>
<evidence type="ECO:0000256" key="6">
    <source>
        <dbReference type="RuleBase" id="RU003835"/>
    </source>
</evidence>
<comment type="cofactor">
    <cofactor evidence="5">
        <name>Mg(2+)</name>
        <dbReference type="ChEBI" id="CHEBI:18420"/>
    </cofactor>
    <cofactor evidence="5">
        <name>Mn(2+)</name>
        <dbReference type="ChEBI" id="CHEBI:29035"/>
    </cofactor>
    <text evidence="5">Mg(2+). Can also accept Mn(2+).</text>
</comment>
<dbReference type="InterPro" id="IPR043129">
    <property type="entry name" value="ATPase_NBD"/>
</dbReference>
<evidence type="ECO:0000256" key="5">
    <source>
        <dbReference type="HAMAP-Rule" id="MF_00020"/>
    </source>
</evidence>
<dbReference type="KEGG" id="abas:ACPOL_1981"/>
<gene>
    <name evidence="5" type="primary">ackA</name>
    <name evidence="7" type="ORF">ACPOL_1981</name>
</gene>
<name>A0A2Z5FXX2_9BACT</name>
<dbReference type="InterPro" id="IPR000890">
    <property type="entry name" value="Aliphatic_acid_kin_short-chain"/>
</dbReference>
<comment type="catalytic activity">
    <reaction evidence="5">
        <text>acetate + ATP = acetyl phosphate + ADP</text>
        <dbReference type="Rhea" id="RHEA:11352"/>
        <dbReference type="ChEBI" id="CHEBI:22191"/>
        <dbReference type="ChEBI" id="CHEBI:30089"/>
        <dbReference type="ChEBI" id="CHEBI:30616"/>
        <dbReference type="ChEBI" id="CHEBI:456216"/>
        <dbReference type="EC" id="2.7.2.1"/>
    </reaction>
</comment>
<dbReference type="EC" id="2.7.2.1" evidence="5"/>
<dbReference type="GO" id="GO:0000287">
    <property type="term" value="F:magnesium ion binding"/>
    <property type="evidence" value="ECO:0007669"/>
    <property type="project" value="UniProtKB-UniRule"/>
</dbReference>
<feature type="binding site" evidence="5">
    <location>
        <position position="389"/>
    </location>
    <ligand>
        <name>Mg(2+)</name>
        <dbReference type="ChEBI" id="CHEBI:18420"/>
    </ligand>
</feature>